<dbReference type="HOGENOM" id="CLU_007860_2_0_1"/>
<feature type="region of interest" description="Disordered" evidence="1">
    <location>
        <begin position="630"/>
        <end position="714"/>
    </location>
</feature>
<feature type="domain" description="Phospholipid/glycerol acyltransferase" evidence="3">
    <location>
        <begin position="41"/>
        <end position="261"/>
    </location>
</feature>
<keyword evidence="2" id="KW-1133">Transmembrane helix</keyword>
<keyword evidence="2" id="KW-0812">Transmembrane</keyword>
<dbReference type="STRING" id="983506.L8X8V2"/>
<dbReference type="GO" id="GO:0004366">
    <property type="term" value="F:glycerol-3-phosphate O-acyltransferase activity"/>
    <property type="evidence" value="ECO:0007669"/>
    <property type="project" value="TreeGrafter"/>
</dbReference>
<keyword evidence="2" id="KW-0472">Membrane</keyword>
<dbReference type="OrthoDB" id="2427554at2759"/>
<keyword evidence="4" id="KW-0808">Transferase</keyword>
<evidence type="ECO:0000313" key="5">
    <source>
        <dbReference type="Proteomes" id="UP000011668"/>
    </source>
</evidence>
<name>L8X8V2_THACA</name>
<proteinExistence type="predicted"/>
<sequence>MNSKSLAYDGALFFLRVVINIFFREIRPRGAFNVPKDGPVIFVAAPHHNQFLDPILLASEIYRESHRRVSFLTAAKSMNRWFIGFLASLMNSIPVARAADYAAPGTGLVALSSDDPCLVIGTGTHFTSELAPRKQILLPRSVGSVVAEVIEVLSDTEARIKREFGGEQGKSTTRIREQVEQDGKPGLTFKILPYVDQQEMYGHVFRCLQDGGCIGIFPEGGSHDRTDLLPLKAGVSVMALGAMAANPDLRVRIIPVGLSYFHAHRFRSRAVVEFGSPIDVPKELVDLFRSGGSSKREASSKFLDIIYNGLKTVTVRAPDFDTLMLVQAGRRLYKTPGQHLTLGQVVELNKRFIEGYLHFKDEPRVQALRKSVLEYNRSLRDLGIRDHQVPTARRATWKTLGLLVYRVGLLAVWTAFSLPGVILNGPIFILASILSRKKAKEALAASTVKVAGRDVMASWKVLISLGVTPFLYTFYAILATIVVARAGAPLSYQLWTPFLVMAALPLIGYSALKFGEAGMDVLKSLRPLVVQLIPGQTKQLERVKRQRAAIANELVECINEYGPKLWDDFDEFRILVPSASVPPSTGTPGIWRRKTAVGGVDAQGNLLVHPMKWLDERLFGWSHSARRGTSAWAGGVTSHGPSAMPSPEASDSEDNGDYEHVLGYLPHLGVKDGTRSTGRSRSTSYADLQSIRKGDIAPGPSPSSPTEDLRSRSRSDVNLAHLAPVYHNRRSGPSSPVRNALALSSMPPPITIPAASESIATASTASHSPTNTSFSYVMADAPQSASRESPRQRRMSLNDGVYVQRLAQMPKTELFEEATEEINRENISRRRQGYDAAGRLPRPPFIRKVNVVETAYSYMGKTVEPPSECYDAISVKTRVTFTSQAGHMGAQRSGAPIQTSAGPRSRHIVCCIVLFPERLLKSVIYRLHKAFLVLKSEWFAALFDNSAPNDSSPMIIEGQSEQQPICLSGIKREEFDLASSSPMSKDTLLAIFRLADMWLLDEIRAATLKKLHPHFSSPMPLVQIEKLRFATRYNIPLWETEACMSLATRPAPLLPSETVELGPALTFSLMSARESIMRRRMRIAFGPESRWKCSDRSRGCSRQIITSFRSALMAETDQEHCLLVVEEETIFLDLTASFQAAWNESMARLRFKNRSKYPGLCDTCIKSFGDGNGLGASSWLDYQSDVEIVRREMKP</sequence>
<evidence type="ECO:0000259" key="3">
    <source>
        <dbReference type="SMART" id="SM00563"/>
    </source>
</evidence>
<protein>
    <submittedName>
        <fullName evidence="4">Glycerol-3-phosphate O-acyltransferase</fullName>
    </submittedName>
</protein>
<dbReference type="SUPFAM" id="SSF69593">
    <property type="entry name" value="Glycerol-3-phosphate (1)-acyltransferase"/>
    <property type="match status" value="2"/>
</dbReference>
<dbReference type="Proteomes" id="UP000011668">
    <property type="component" value="Unassembled WGS sequence"/>
</dbReference>
<dbReference type="GO" id="GO:0016287">
    <property type="term" value="F:glycerone-phosphate O-acyltransferase activity"/>
    <property type="evidence" value="ECO:0007669"/>
    <property type="project" value="TreeGrafter"/>
</dbReference>
<dbReference type="EMBL" id="AFRT01000065">
    <property type="protein sequence ID" value="ELU45522.1"/>
    <property type="molecule type" value="Genomic_DNA"/>
</dbReference>
<accession>L8X8V2</accession>
<feature type="transmembrane region" description="Helical" evidence="2">
    <location>
        <begin position="403"/>
        <end position="434"/>
    </location>
</feature>
<feature type="region of interest" description="Disordered" evidence="1">
    <location>
        <begin position="723"/>
        <end position="742"/>
    </location>
</feature>
<organism evidence="4 5">
    <name type="scientific">Thanatephorus cucumeris (strain AG1-IA)</name>
    <name type="common">Rice sheath blight fungus</name>
    <name type="synonym">Rhizoctonia solani</name>
    <dbReference type="NCBI Taxonomy" id="983506"/>
    <lineage>
        <taxon>Eukaryota</taxon>
        <taxon>Fungi</taxon>
        <taxon>Dikarya</taxon>
        <taxon>Basidiomycota</taxon>
        <taxon>Agaricomycotina</taxon>
        <taxon>Agaricomycetes</taxon>
        <taxon>Cantharellales</taxon>
        <taxon>Ceratobasidiaceae</taxon>
        <taxon>Rhizoctonia</taxon>
        <taxon>Rhizoctonia solani AG-1</taxon>
    </lineage>
</organism>
<evidence type="ECO:0000313" key="4">
    <source>
        <dbReference type="EMBL" id="ELU45522.1"/>
    </source>
</evidence>
<dbReference type="InterPro" id="IPR002123">
    <property type="entry name" value="Plipid/glycerol_acylTrfase"/>
</dbReference>
<evidence type="ECO:0000256" key="2">
    <source>
        <dbReference type="SAM" id="Phobius"/>
    </source>
</evidence>
<feature type="compositionally biased region" description="Low complexity" evidence="1">
    <location>
        <begin position="675"/>
        <end position="684"/>
    </location>
</feature>
<gene>
    <name evidence="4" type="ORF">AG1IA_00400</name>
</gene>
<dbReference type="Pfam" id="PF01553">
    <property type="entry name" value="Acyltransferase"/>
    <property type="match status" value="1"/>
</dbReference>
<keyword evidence="5" id="KW-1185">Reference proteome</keyword>
<dbReference type="GO" id="GO:0008654">
    <property type="term" value="P:phospholipid biosynthetic process"/>
    <property type="evidence" value="ECO:0007669"/>
    <property type="project" value="TreeGrafter"/>
</dbReference>
<comment type="caution">
    <text evidence="4">The sequence shown here is derived from an EMBL/GenBank/DDBJ whole genome shotgun (WGS) entry which is preliminary data.</text>
</comment>
<dbReference type="PANTHER" id="PTHR31605:SF0">
    <property type="entry name" value="GLYCEROL-3-PHOSPHATE O-ACYLTRANSFERASE 1"/>
    <property type="match status" value="1"/>
</dbReference>
<dbReference type="InterPro" id="IPR052744">
    <property type="entry name" value="GPAT/DAPAT"/>
</dbReference>
<dbReference type="AlphaFoldDB" id="L8X8V2"/>
<feature type="transmembrane region" description="Helical" evidence="2">
    <location>
        <begin position="461"/>
        <end position="482"/>
    </location>
</feature>
<dbReference type="SMART" id="SM00563">
    <property type="entry name" value="PlsC"/>
    <property type="match status" value="1"/>
</dbReference>
<reference evidence="4 5" key="1">
    <citation type="journal article" date="2013" name="Nat. Commun.">
        <title>The evolution and pathogenic mechanisms of the rice sheath blight pathogen.</title>
        <authorList>
            <person name="Zheng A."/>
            <person name="Lin R."/>
            <person name="Xu L."/>
            <person name="Qin P."/>
            <person name="Tang C."/>
            <person name="Ai P."/>
            <person name="Zhang D."/>
            <person name="Liu Y."/>
            <person name="Sun Z."/>
            <person name="Feng H."/>
            <person name="Wang Y."/>
            <person name="Chen Y."/>
            <person name="Liang X."/>
            <person name="Fu R."/>
            <person name="Li Q."/>
            <person name="Zhang J."/>
            <person name="Yu X."/>
            <person name="Xie Z."/>
            <person name="Ding L."/>
            <person name="Guan P."/>
            <person name="Tang J."/>
            <person name="Liang Y."/>
            <person name="Wang S."/>
            <person name="Deng Q."/>
            <person name="Li S."/>
            <person name="Zhu J."/>
            <person name="Wang L."/>
            <person name="Liu H."/>
            <person name="Li P."/>
        </authorList>
    </citation>
    <scope>NUCLEOTIDE SEQUENCE [LARGE SCALE GENOMIC DNA]</scope>
    <source>
        <strain evidence="5">AG-1 IA</strain>
    </source>
</reference>
<dbReference type="PANTHER" id="PTHR31605">
    <property type="entry name" value="GLYCEROL-3-PHOSPHATE O-ACYLTRANSFERASE 1"/>
    <property type="match status" value="1"/>
</dbReference>
<evidence type="ECO:0000256" key="1">
    <source>
        <dbReference type="SAM" id="MobiDB-lite"/>
    </source>
</evidence>
<keyword evidence="4" id="KW-0012">Acyltransferase</keyword>
<dbReference type="CDD" id="cd07992">
    <property type="entry name" value="LPLAT_AAK14816-like"/>
    <property type="match status" value="1"/>
</dbReference>